<comment type="caution">
    <text evidence="1">The sequence shown here is derived from an EMBL/GenBank/DDBJ whole genome shotgun (WGS) entry which is preliminary data.</text>
</comment>
<organism evidence="1 2">
    <name type="scientific">Dictyobacter formicarum</name>
    <dbReference type="NCBI Taxonomy" id="2778368"/>
    <lineage>
        <taxon>Bacteria</taxon>
        <taxon>Bacillati</taxon>
        <taxon>Chloroflexota</taxon>
        <taxon>Ktedonobacteria</taxon>
        <taxon>Ktedonobacterales</taxon>
        <taxon>Dictyobacteraceae</taxon>
        <taxon>Dictyobacter</taxon>
    </lineage>
</organism>
<sequence>MLGAKRAQSARFAPNIKKIGDACVPQAGKPFHPSCQTEENALLVLFKQLFQISCHLGWIEVIAHIDALVAFFIDHIER</sequence>
<proteinExistence type="predicted"/>
<reference evidence="1 2" key="1">
    <citation type="journal article" date="2021" name="Int. J. Syst. Evol. Microbiol.">
        <title>Reticulibacter mediterranei gen. nov., sp. nov., within the new family Reticulibacteraceae fam. nov., and Ktedonospora formicarum gen. nov., sp. nov., Ktedonobacter robiniae sp. nov., Dictyobacter formicarum sp. nov. and Dictyobacter arantiisoli sp. nov., belonging to the class Ktedonobacteria.</title>
        <authorList>
            <person name="Yabe S."/>
            <person name="Zheng Y."/>
            <person name="Wang C.M."/>
            <person name="Sakai Y."/>
            <person name="Abe K."/>
            <person name="Yokota A."/>
            <person name="Donadio S."/>
            <person name="Cavaletti L."/>
            <person name="Monciardini P."/>
        </authorList>
    </citation>
    <scope>NUCLEOTIDE SEQUENCE [LARGE SCALE GENOMIC DNA]</scope>
    <source>
        <strain evidence="1 2">SOSP1-9</strain>
    </source>
</reference>
<keyword evidence="2" id="KW-1185">Reference proteome</keyword>
<evidence type="ECO:0000313" key="1">
    <source>
        <dbReference type="EMBL" id="GHO89573.1"/>
    </source>
</evidence>
<dbReference type="EMBL" id="BNJJ01000040">
    <property type="protein sequence ID" value="GHO89573.1"/>
    <property type="molecule type" value="Genomic_DNA"/>
</dbReference>
<name>A0ABQ3VVI2_9CHLR</name>
<evidence type="ECO:0000313" key="2">
    <source>
        <dbReference type="Proteomes" id="UP000635565"/>
    </source>
</evidence>
<dbReference type="Proteomes" id="UP000635565">
    <property type="component" value="Unassembled WGS sequence"/>
</dbReference>
<gene>
    <name evidence="1" type="ORF">KSZ_75790</name>
</gene>
<protein>
    <submittedName>
        <fullName evidence="1">Uncharacterized protein</fullName>
    </submittedName>
</protein>
<accession>A0ABQ3VVI2</accession>